<gene>
    <name evidence="1" type="ORF">R1flu_019039</name>
</gene>
<sequence>MLGQPWEEKRYRKMIVAMMILSNIKQTVTTRSSANYYADIPLRLVSHNLHIFFSSLPGAGCFLTPLTFLHPTISSSPLPLLSSSLVRFGSVPFSSVPPSRKRAADALFARVGDPSLPSSVAKLAAAATLSLTRSTQFHTLAATTSRVLN</sequence>
<accession>A0ABD1ZHJ0</accession>
<comment type="caution">
    <text evidence="1">The sequence shown here is derived from an EMBL/GenBank/DDBJ whole genome shotgun (WGS) entry which is preliminary data.</text>
</comment>
<proteinExistence type="predicted"/>
<dbReference type="EMBL" id="JBHFFA010000001">
    <property type="protein sequence ID" value="KAL2650911.1"/>
    <property type="molecule type" value="Genomic_DNA"/>
</dbReference>
<reference evidence="1 2" key="1">
    <citation type="submission" date="2024-09" db="EMBL/GenBank/DDBJ databases">
        <title>Chromosome-scale assembly of Riccia fluitans.</title>
        <authorList>
            <person name="Paukszto L."/>
            <person name="Sawicki J."/>
            <person name="Karawczyk K."/>
            <person name="Piernik-Szablinska J."/>
            <person name="Szczecinska M."/>
            <person name="Mazdziarz M."/>
        </authorList>
    </citation>
    <scope>NUCLEOTIDE SEQUENCE [LARGE SCALE GENOMIC DNA]</scope>
    <source>
        <strain evidence="1">Rf_01</strain>
        <tissue evidence="1">Aerial parts of the thallus</tissue>
    </source>
</reference>
<protein>
    <submittedName>
        <fullName evidence="1">Uncharacterized protein</fullName>
    </submittedName>
</protein>
<evidence type="ECO:0000313" key="1">
    <source>
        <dbReference type="EMBL" id="KAL2650911.1"/>
    </source>
</evidence>
<evidence type="ECO:0000313" key="2">
    <source>
        <dbReference type="Proteomes" id="UP001605036"/>
    </source>
</evidence>
<keyword evidence="2" id="KW-1185">Reference proteome</keyword>
<name>A0ABD1ZHJ0_9MARC</name>
<dbReference type="AlphaFoldDB" id="A0ABD1ZHJ0"/>
<dbReference type="Proteomes" id="UP001605036">
    <property type="component" value="Unassembled WGS sequence"/>
</dbReference>
<organism evidence="1 2">
    <name type="scientific">Riccia fluitans</name>
    <dbReference type="NCBI Taxonomy" id="41844"/>
    <lineage>
        <taxon>Eukaryota</taxon>
        <taxon>Viridiplantae</taxon>
        <taxon>Streptophyta</taxon>
        <taxon>Embryophyta</taxon>
        <taxon>Marchantiophyta</taxon>
        <taxon>Marchantiopsida</taxon>
        <taxon>Marchantiidae</taxon>
        <taxon>Marchantiales</taxon>
        <taxon>Ricciaceae</taxon>
        <taxon>Riccia</taxon>
    </lineage>
</organism>